<proteinExistence type="predicted"/>
<evidence type="ECO:0000313" key="1">
    <source>
        <dbReference type="EMBL" id="QJH97679.1"/>
    </source>
</evidence>
<protein>
    <submittedName>
        <fullName evidence="1">Uncharacterized protein</fullName>
    </submittedName>
</protein>
<dbReference type="EMBL" id="MT144696">
    <property type="protein sequence ID" value="QJH97679.1"/>
    <property type="molecule type" value="Genomic_DNA"/>
</dbReference>
<gene>
    <name evidence="1" type="ORF">TM448B01062_0024</name>
</gene>
<reference evidence="1" key="1">
    <citation type="submission" date="2020-03" db="EMBL/GenBank/DDBJ databases">
        <title>The deep terrestrial virosphere.</title>
        <authorList>
            <person name="Holmfeldt K."/>
            <person name="Nilsson E."/>
            <person name="Simone D."/>
            <person name="Lopez-Fernandez M."/>
            <person name="Wu X."/>
            <person name="de Brujin I."/>
            <person name="Lundin D."/>
            <person name="Andersson A."/>
            <person name="Bertilsson S."/>
            <person name="Dopson M."/>
        </authorList>
    </citation>
    <scope>NUCLEOTIDE SEQUENCE</scope>
    <source>
        <strain evidence="1">TM448B01062</strain>
    </source>
</reference>
<sequence>MSFVSDTGSTFERFLNKHGSTAFLQLKTSTVDASDYDEETLTSSGAVIDSHKCVMVNISAKPYSDDYSYVQQGLVKLTDKKLYCPGAFPVAENATIVINSGSYWVKKFDYNYISGTNIYSRVFIRSLADSET</sequence>
<name>A0A6M3XIQ0_9ZZZZ</name>
<organism evidence="1">
    <name type="scientific">viral metagenome</name>
    <dbReference type="NCBI Taxonomy" id="1070528"/>
    <lineage>
        <taxon>unclassified sequences</taxon>
        <taxon>metagenomes</taxon>
        <taxon>organismal metagenomes</taxon>
    </lineage>
</organism>
<dbReference type="AlphaFoldDB" id="A0A6M3XIQ0"/>
<accession>A0A6M3XIQ0</accession>